<dbReference type="SUPFAM" id="SSF53901">
    <property type="entry name" value="Thiolase-like"/>
    <property type="match status" value="2"/>
</dbReference>
<dbReference type="Pfam" id="PF02801">
    <property type="entry name" value="Ketoacyl-synt_C"/>
    <property type="match status" value="1"/>
</dbReference>
<name>A0A2A5IXS6_BACPU</name>
<evidence type="ECO:0000259" key="17">
    <source>
        <dbReference type="PROSITE" id="PS52004"/>
    </source>
</evidence>
<gene>
    <name evidence="18" type="primary">fabF</name>
    <name evidence="18" type="ORF">CEY02_05370</name>
</gene>
<keyword evidence="6 14" id="KW-0808">Transferase</keyword>
<dbReference type="EC" id="2.3.1.179" evidence="3 14"/>
<dbReference type="InterPro" id="IPR016039">
    <property type="entry name" value="Thiolase-like"/>
</dbReference>
<dbReference type="InterPro" id="IPR017568">
    <property type="entry name" value="3-oxoacyl-ACP_synth-2"/>
</dbReference>
<dbReference type="OrthoDB" id="9808669at2"/>
<evidence type="ECO:0000313" key="18">
    <source>
        <dbReference type="EMBL" id="PCK22130.1"/>
    </source>
</evidence>
<evidence type="ECO:0000256" key="16">
    <source>
        <dbReference type="RuleBase" id="RU003694"/>
    </source>
</evidence>
<sequence length="413" mass="43859">MDKKRVVVTGLGALTPLGNDVETTWNNAVAGVSGVGPITRVDSSEYTAKVAAELKDFNIEDYMEKKEARKMARFTQYAVVAAQKALEDSRLEITDEIAPRVGVWVGSGIGGLETFEEQFEVYSNKGARRVSPFFVPMMIPDMATGQISIALGAKGVNSCTVTACATGTNSIGDAFKAIQRGDADAMITGGTEAPLTKMSFAGFCANKALSTNPDPDTASRPFDKNRDGFVMGEGAGIIVLEELEHALKRGATIYAEIVGYGSTGDAYHITAPAPNGEGGVRAMKEAIRDAGLTVEEIDYINAHGTSTPYNDKFETMAIKEVFGEHANQLAISSTKSMTGHLLGAAGGVEAIFSVLTIKDSVIPPTINLETPDEECDLDYVANEARSKEVQVALSNSLGFGGHNATIIFKKYEA</sequence>
<organism evidence="18 19">
    <name type="scientific">Bacillus pumilus</name>
    <name type="common">Bacillus mesentericus</name>
    <dbReference type="NCBI Taxonomy" id="1408"/>
    <lineage>
        <taxon>Bacteria</taxon>
        <taxon>Bacillati</taxon>
        <taxon>Bacillota</taxon>
        <taxon>Bacilli</taxon>
        <taxon>Bacillales</taxon>
        <taxon>Bacillaceae</taxon>
        <taxon>Bacillus</taxon>
    </lineage>
</organism>
<dbReference type="NCBIfam" id="NF005589">
    <property type="entry name" value="PRK07314.1"/>
    <property type="match status" value="1"/>
</dbReference>
<dbReference type="NCBIfam" id="TIGR03150">
    <property type="entry name" value="fabF"/>
    <property type="match status" value="1"/>
</dbReference>
<evidence type="ECO:0000256" key="7">
    <source>
        <dbReference type="ARBA" id="ARBA00022832"/>
    </source>
</evidence>
<evidence type="ECO:0000256" key="1">
    <source>
        <dbReference type="ARBA" id="ARBA00005194"/>
    </source>
</evidence>
<evidence type="ECO:0000256" key="14">
    <source>
        <dbReference type="PIRNR" id="PIRNR000447"/>
    </source>
</evidence>
<reference evidence="18 19" key="1">
    <citation type="submission" date="2017-06" db="EMBL/GenBank/DDBJ databases">
        <title>Draft Genome Sequence of Bacillus sp Strain 36R Isolated from saline sediment at Atanasia, Sonora, Mexico.</title>
        <authorList>
            <person name="Sanchez Diaz R."/>
            <person name="Quiroz Macias M.E."/>
            <person name="Ibarra Gamez J.C."/>
            <person name="Enciso Ibarra J."/>
            <person name="Gomez Gil B."/>
            <person name="Galaviz Silva L."/>
        </authorList>
    </citation>
    <scope>NUCLEOTIDE SEQUENCE [LARGE SCALE GENOMIC DNA]</scope>
    <source>
        <strain evidence="18 19">36R_ATNSAL</strain>
    </source>
</reference>
<dbReference type="SMART" id="SM00825">
    <property type="entry name" value="PKS_KS"/>
    <property type="match status" value="1"/>
</dbReference>
<comment type="pathway">
    <text evidence="1 14">Lipid metabolism; fatty acid biosynthesis.</text>
</comment>
<dbReference type="AlphaFoldDB" id="A0A2A5IXS6"/>
<dbReference type="UniPathway" id="UPA00094"/>
<dbReference type="InterPro" id="IPR014031">
    <property type="entry name" value="Ketoacyl_synth_C"/>
</dbReference>
<accession>A0A2A5IXS6</accession>
<evidence type="ECO:0000256" key="2">
    <source>
        <dbReference type="ARBA" id="ARBA00008467"/>
    </source>
</evidence>
<keyword evidence="10 14" id="KW-0012">Acyltransferase</keyword>
<keyword evidence="7" id="KW-0276">Fatty acid metabolism</keyword>
<dbReference type="Gene3D" id="3.40.47.10">
    <property type="match status" value="1"/>
</dbReference>
<evidence type="ECO:0000256" key="13">
    <source>
        <dbReference type="ARBA" id="ARBA00047659"/>
    </source>
</evidence>
<evidence type="ECO:0000256" key="10">
    <source>
        <dbReference type="ARBA" id="ARBA00023315"/>
    </source>
</evidence>
<keyword evidence="9 14" id="KW-0275">Fatty acid biosynthesis</keyword>
<evidence type="ECO:0000256" key="3">
    <source>
        <dbReference type="ARBA" id="ARBA00012356"/>
    </source>
</evidence>
<evidence type="ECO:0000256" key="4">
    <source>
        <dbReference type="ARBA" id="ARBA00014657"/>
    </source>
</evidence>
<dbReference type="FunFam" id="3.40.47.10:FF:000026">
    <property type="entry name" value="3-oxoacyl-[acyl-carrier-protein] synthase 2"/>
    <property type="match status" value="1"/>
</dbReference>
<dbReference type="PROSITE" id="PS00606">
    <property type="entry name" value="KS3_1"/>
    <property type="match status" value="1"/>
</dbReference>
<keyword evidence="8" id="KW-0443">Lipid metabolism</keyword>
<dbReference type="GO" id="GO:0005829">
    <property type="term" value="C:cytosol"/>
    <property type="evidence" value="ECO:0007669"/>
    <property type="project" value="TreeGrafter"/>
</dbReference>
<evidence type="ECO:0000313" key="19">
    <source>
        <dbReference type="Proteomes" id="UP000228754"/>
    </source>
</evidence>
<protein>
    <recommendedName>
        <fullName evidence="4 14">3-oxoacyl-[acyl-carrier-protein] synthase 2</fullName>
        <ecNumber evidence="3 14">2.3.1.179</ecNumber>
    </recommendedName>
</protein>
<proteinExistence type="inferred from homology"/>
<dbReference type="InterPro" id="IPR000794">
    <property type="entry name" value="Beta-ketoacyl_synthase"/>
</dbReference>
<evidence type="ECO:0000256" key="8">
    <source>
        <dbReference type="ARBA" id="ARBA00023098"/>
    </source>
</evidence>
<dbReference type="NCBIfam" id="NF004970">
    <property type="entry name" value="PRK06333.1"/>
    <property type="match status" value="1"/>
</dbReference>
<comment type="catalytic activity">
    <reaction evidence="12 14">
        <text>(9Z)-hexadecenoyl-[ACP] + malonyl-[ACP] + H(+) = 3-oxo-(11Z)-octadecenoyl-[ACP] + holo-[ACP] + CO2</text>
        <dbReference type="Rhea" id="RHEA:55040"/>
        <dbReference type="Rhea" id="RHEA-COMP:9623"/>
        <dbReference type="Rhea" id="RHEA-COMP:9685"/>
        <dbReference type="Rhea" id="RHEA-COMP:10800"/>
        <dbReference type="Rhea" id="RHEA-COMP:14074"/>
        <dbReference type="ChEBI" id="CHEBI:15378"/>
        <dbReference type="ChEBI" id="CHEBI:16526"/>
        <dbReference type="ChEBI" id="CHEBI:64479"/>
        <dbReference type="ChEBI" id="CHEBI:78449"/>
        <dbReference type="ChEBI" id="CHEBI:83989"/>
        <dbReference type="ChEBI" id="CHEBI:138538"/>
        <dbReference type="EC" id="2.3.1.179"/>
    </reaction>
</comment>
<keyword evidence="5 14" id="KW-0444">Lipid biosynthesis</keyword>
<evidence type="ECO:0000256" key="6">
    <source>
        <dbReference type="ARBA" id="ARBA00022679"/>
    </source>
</evidence>
<comment type="similarity">
    <text evidence="2 14 16">Belongs to the thiolase-like superfamily. Beta-ketoacyl-ACP synthases family.</text>
</comment>
<comment type="catalytic activity">
    <reaction evidence="13 14">
        <text>a fatty acyl-[ACP] + malonyl-[ACP] + H(+) = a 3-oxoacyl-[ACP] + holo-[ACP] + CO2</text>
        <dbReference type="Rhea" id="RHEA:22836"/>
        <dbReference type="Rhea" id="RHEA-COMP:9623"/>
        <dbReference type="Rhea" id="RHEA-COMP:9685"/>
        <dbReference type="Rhea" id="RHEA-COMP:9916"/>
        <dbReference type="Rhea" id="RHEA-COMP:14125"/>
        <dbReference type="ChEBI" id="CHEBI:15378"/>
        <dbReference type="ChEBI" id="CHEBI:16526"/>
        <dbReference type="ChEBI" id="CHEBI:64479"/>
        <dbReference type="ChEBI" id="CHEBI:78449"/>
        <dbReference type="ChEBI" id="CHEBI:78776"/>
        <dbReference type="ChEBI" id="CHEBI:138651"/>
    </reaction>
</comment>
<evidence type="ECO:0000256" key="15">
    <source>
        <dbReference type="PIRSR" id="PIRSR000447-1"/>
    </source>
</evidence>
<dbReference type="InterPro" id="IPR014030">
    <property type="entry name" value="Ketoacyl_synth_N"/>
</dbReference>
<evidence type="ECO:0000256" key="5">
    <source>
        <dbReference type="ARBA" id="ARBA00022516"/>
    </source>
</evidence>
<evidence type="ECO:0000256" key="11">
    <source>
        <dbReference type="ARBA" id="ARBA00024006"/>
    </source>
</evidence>
<comment type="function">
    <text evidence="11 14">Involved in the type II fatty acid elongation cycle. Catalyzes the elongation of a wide range of acyl-ACP by the addition of two carbons from malonyl-ACP to an acyl acceptor. Can efficiently catalyze the conversion of palmitoleoyl-ACP (cis-hexadec-9-enoyl-ACP) to cis-vaccenoyl-ACP (cis-octadec-11-enoyl-ACP), an essential step in the thermal regulation of fatty acid composition.</text>
</comment>
<dbReference type="GO" id="GO:0006633">
    <property type="term" value="P:fatty acid biosynthetic process"/>
    <property type="evidence" value="ECO:0007669"/>
    <property type="project" value="UniProtKB-UniRule"/>
</dbReference>
<dbReference type="EMBL" id="NKHG01000038">
    <property type="protein sequence ID" value="PCK22130.1"/>
    <property type="molecule type" value="Genomic_DNA"/>
</dbReference>
<dbReference type="PANTHER" id="PTHR11712:SF336">
    <property type="entry name" value="3-OXOACYL-[ACYL-CARRIER-PROTEIN] SYNTHASE, MITOCHONDRIAL"/>
    <property type="match status" value="1"/>
</dbReference>
<feature type="active site" description="For beta-ketoacyl synthase activity" evidence="15">
    <location>
        <position position="164"/>
    </location>
</feature>
<evidence type="ECO:0000256" key="9">
    <source>
        <dbReference type="ARBA" id="ARBA00023160"/>
    </source>
</evidence>
<dbReference type="PROSITE" id="PS52004">
    <property type="entry name" value="KS3_2"/>
    <property type="match status" value="1"/>
</dbReference>
<dbReference type="CDD" id="cd00834">
    <property type="entry name" value="KAS_I_II"/>
    <property type="match status" value="1"/>
</dbReference>
<dbReference type="InterPro" id="IPR020841">
    <property type="entry name" value="PKS_Beta-ketoAc_synthase_dom"/>
</dbReference>
<dbReference type="Proteomes" id="UP000228754">
    <property type="component" value="Unassembled WGS sequence"/>
</dbReference>
<dbReference type="PANTHER" id="PTHR11712">
    <property type="entry name" value="POLYKETIDE SYNTHASE-RELATED"/>
    <property type="match status" value="1"/>
</dbReference>
<dbReference type="Pfam" id="PF00109">
    <property type="entry name" value="ketoacyl-synt"/>
    <property type="match status" value="1"/>
</dbReference>
<evidence type="ECO:0000256" key="12">
    <source>
        <dbReference type="ARBA" id="ARBA00047318"/>
    </source>
</evidence>
<feature type="domain" description="Ketosynthase family 3 (KS3)" evidence="17">
    <location>
        <begin position="3"/>
        <end position="410"/>
    </location>
</feature>
<dbReference type="InterPro" id="IPR018201">
    <property type="entry name" value="Ketoacyl_synth_AS"/>
</dbReference>
<dbReference type="GO" id="GO:0004315">
    <property type="term" value="F:3-oxoacyl-[acyl-carrier-protein] synthase activity"/>
    <property type="evidence" value="ECO:0007669"/>
    <property type="project" value="UniProtKB-UniRule"/>
</dbReference>
<comment type="caution">
    <text evidence="18">The sequence shown here is derived from an EMBL/GenBank/DDBJ whole genome shotgun (WGS) entry which is preliminary data.</text>
</comment>
<dbReference type="PIRSF" id="PIRSF000447">
    <property type="entry name" value="KAS_II"/>
    <property type="match status" value="1"/>
</dbReference>